<proteinExistence type="predicted"/>
<sequence length="192" mass="20505">MGAQATRSRMTRLFGTGPTWLRYAYAVLFVAGAVAGLSMVRYSPEVEVDTCRVVDQGIVQEALHVVTGQQPRSGVTRGGTPYNQCVFSGTEPARLSVAVSRFGRQGLESADSQMTDLIDGAEGFAADHKRRLDLGDGGTAAVSKYDRGHSAVYMWVRYRSFVVEAMGVIPDADPAGASNAVEKVVAQTLEGL</sequence>
<dbReference type="EMBL" id="BONH01000005">
    <property type="protein sequence ID" value="GIF96537.1"/>
    <property type="molecule type" value="Genomic_DNA"/>
</dbReference>
<keyword evidence="1" id="KW-0472">Membrane</keyword>
<reference evidence="2 3" key="1">
    <citation type="submission" date="2021-01" db="EMBL/GenBank/DDBJ databases">
        <title>Whole genome shotgun sequence of Catellatospora citrea NBRC 14495.</title>
        <authorList>
            <person name="Komaki H."/>
            <person name="Tamura T."/>
        </authorList>
    </citation>
    <scope>NUCLEOTIDE SEQUENCE [LARGE SCALE GENOMIC DNA]</scope>
    <source>
        <strain evidence="2 3">NBRC 14495</strain>
    </source>
</reference>
<evidence type="ECO:0000256" key="1">
    <source>
        <dbReference type="SAM" id="Phobius"/>
    </source>
</evidence>
<accession>A0A8J3NXP1</accession>
<dbReference type="AlphaFoldDB" id="A0A8J3NXP1"/>
<keyword evidence="3" id="KW-1185">Reference proteome</keyword>
<protein>
    <submittedName>
        <fullName evidence="2">Uncharacterized protein</fullName>
    </submittedName>
</protein>
<name>A0A8J3NXP1_9ACTN</name>
<gene>
    <name evidence="2" type="ORF">Cci01nite_16310</name>
</gene>
<keyword evidence="1" id="KW-1133">Transmembrane helix</keyword>
<keyword evidence="1" id="KW-0812">Transmembrane</keyword>
<organism evidence="2 3">
    <name type="scientific">Catellatospora citrea</name>
    <dbReference type="NCBI Taxonomy" id="53366"/>
    <lineage>
        <taxon>Bacteria</taxon>
        <taxon>Bacillati</taxon>
        <taxon>Actinomycetota</taxon>
        <taxon>Actinomycetes</taxon>
        <taxon>Micromonosporales</taxon>
        <taxon>Micromonosporaceae</taxon>
        <taxon>Catellatospora</taxon>
    </lineage>
</organism>
<evidence type="ECO:0000313" key="3">
    <source>
        <dbReference type="Proteomes" id="UP000659904"/>
    </source>
</evidence>
<evidence type="ECO:0000313" key="2">
    <source>
        <dbReference type="EMBL" id="GIF96537.1"/>
    </source>
</evidence>
<comment type="caution">
    <text evidence="2">The sequence shown here is derived from an EMBL/GenBank/DDBJ whole genome shotgun (WGS) entry which is preliminary data.</text>
</comment>
<feature type="transmembrane region" description="Helical" evidence="1">
    <location>
        <begin position="20"/>
        <end position="42"/>
    </location>
</feature>
<dbReference type="Proteomes" id="UP000659904">
    <property type="component" value="Unassembled WGS sequence"/>
</dbReference>